<dbReference type="PANTHER" id="PTHR11516">
    <property type="entry name" value="PYRUVATE DEHYDROGENASE E1 COMPONENT, ALPHA SUBUNIT BACTERIAL AND ORGANELLAR"/>
    <property type="match status" value="1"/>
</dbReference>
<dbReference type="SUPFAM" id="SSF52518">
    <property type="entry name" value="Thiamin diphosphate-binding fold (THDP-binding)"/>
    <property type="match status" value="1"/>
</dbReference>
<dbReference type="AlphaFoldDB" id="A0A382Q642"/>
<organism evidence="5">
    <name type="scientific">marine metagenome</name>
    <dbReference type="NCBI Taxonomy" id="408172"/>
    <lineage>
        <taxon>unclassified sequences</taxon>
        <taxon>metagenomes</taxon>
        <taxon>ecological metagenomes</taxon>
    </lineage>
</organism>
<dbReference type="Gene3D" id="3.40.50.970">
    <property type="match status" value="1"/>
</dbReference>
<protein>
    <recommendedName>
        <fullName evidence="4">Dehydrogenase E1 component domain-containing protein</fullName>
    </recommendedName>
</protein>
<accession>A0A382Q642</accession>
<dbReference type="Pfam" id="PF00676">
    <property type="entry name" value="E1_dh"/>
    <property type="match status" value="1"/>
</dbReference>
<reference evidence="5" key="1">
    <citation type="submission" date="2018-05" db="EMBL/GenBank/DDBJ databases">
        <authorList>
            <person name="Lanie J.A."/>
            <person name="Ng W.-L."/>
            <person name="Kazmierczak K.M."/>
            <person name="Andrzejewski T.M."/>
            <person name="Davidsen T.M."/>
            <person name="Wayne K.J."/>
            <person name="Tettelin H."/>
            <person name="Glass J.I."/>
            <person name="Rusch D."/>
            <person name="Podicherti R."/>
            <person name="Tsui H.-C.T."/>
            <person name="Winkler M.E."/>
        </authorList>
    </citation>
    <scope>NUCLEOTIDE SEQUENCE</scope>
</reference>
<dbReference type="InterPro" id="IPR029061">
    <property type="entry name" value="THDP-binding"/>
</dbReference>
<dbReference type="GO" id="GO:0004739">
    <property type="term" value="F:pyruvate dehydrogenase (acetyl-transferring) activity"/>
    <property type="evidence" value="ECO:0007669"/>
    <property type="project" value="TreeGrafter"/>
</dbReference>
<comment type="cofactor">
    <cofactor evidence="1">
        <name>thiamine diphosphate</name>
        <dbReference type="ChEBI" id="CHEBI:58937"/>
    </cofactor>
</comment>
<keyword evidence="3" id="KW-0786">Thiamine pyrophosphate</keyword>
<evidence type="ECO:0000256" key="2">
    <source>
        <dbReference type="ARBA" id="ARBA00023002"/>
    </source>
</evidence>
<keyword evidence="2" id="KW-0560">Oxidoreductase</keyword>
<dbReference type="InterPro" id="IPR001017">
    <property type="entry name" value="DH_E1"/>
</dbReference>
<dbReference type="EMBL" id="UINC01111929">
    <property type="protein sequence ID" value="SVC80507.1"/>
    <property type="molecule type" value="Genomic_DNA"/>
</dbReference>
<proteinExistence type="predicted"/>
<feature type="domain" description="Dehydrogenase E1 component" evidence="4">
    <location>
        <begin position="22"/>
        <end position="168"/>
    </location>
</feature>
<dbReference type="InterPro" id="IPR050642">
    <property type="entry name" value="PDH_E1_Alpha_Subunit"/>
</dbReference>
<feature type="non-terminal residue" evidence="5">
    <location>
        <position position="171"/>
    </location>
</feature>
<gene>
    <name evidence="5" type="ORF">METZ01_LOCUS333361</name>
</gene>
<evidence type="ECO:0000259" key="4">
    <source>
        <dbReference type="Pfam" id="PF00676"/>
    </source>
</evidence>
<name>A0A382Q642_9ZZZZ</name>
<sequence length="171" mass="19639">MLRIPSHLEKTKEVTVTKEELISFESEVKARYENGEIPAPVHLSKGNEDELIEVFQYVHEDDWVYSAWRNHYHALLHGFDRQQLMDDIVEGRSMATSSNVHKFYSSAIVGGIIPIALGTAGALKRKDSDRRVWCFIGDMTFETGVFHESYKYANNFELPLQFVVEDNNLSV</sequence>
<evidence type="ECO:0000313" key="5">
    <source>
        <dbReference type="EMBL" id="SVC80507.1"/>
    </source>
</evidence>
<evidence type="ECO:0000256" key="3">
    <source>
        <dbReference type="ARBA" id="ARBA00023052"/>
    </source>
</evidence>
<dbReference type="PANTHER" id="PTHR11516:SF60">
    <property type="entry name" value="PYRUVATE DEHYDROGENASE E1 COMPONENT SUBUNIT ALPHA"/>
    <property type="match status" value="1"/>
</dbReference>
<evidence type="ECO:0000256" key="1">
    <source>
        <dbReference type="ARBA" id="ARBA00001964"/>
    </source>
</evidence>
<dbReference type="GO" id="GO:0006086">
    <property type="term" value="P:pyruvate decarboxylation to acetyl-CoA"/>
    <property type="evidence" value="ECO:0007669"/>
    <property type="project" value="TreeGrafter"/>
</dbReference>